<dbReference type="GO" id="GO:0009401">
    <property type="term" value="P:phosphoenolpyruvate-dependent sugar phosphotransferase system"/>
    <property type="evidence" value="ECO:0007669"/>
    <property type="project" value="UniProtKB-KW"/>
</dbReference>
<keyword evidence="2" id="KW-0813">Transport</keyword>
<dbReference type="GO" id="GO:0005886">
    <property type="term" value="C:plasma membrane"/>
    <property type="evidence" value="ECO:0007669"/>
    <property type="project" value="UniProtKB-SubCell"/>
</dbReference>
<reference evidence="15" key="1">
    <citation type="journal article" date="2021" name="PeerJ">
        <title>Extensive microbial diversity within the chicken gut microbiome revealed by metagenomics and culture.</title>
        <authorList>
            <person name="Gilroy R."/>
            <person name="Ravi A."/>
            <person name="Getino M."/>
            <person name="Pursley I."/>
            <person name="Horton D.L."/>
            <person name="Alikhan N.F."/>
            <person name="Baker D."/>
            <person name="Gharbi K."/>
            <person name="Hall N."/>
            <person name="Watson M."/>
            <person name="Adriaenssens E.M."/>
            <person name="Foster-Nyarko E."/>
            <person name="Jarju S."/>
            <person name="Secka A."/>
            <person name="Antonio M."/>
            <person name="Oren A."/>
            <person name="Chaudhuri R.R."/>
            <person name="La Ragione R."/>
            <person name="Hildebrand F."/>
            <person name="Pallen M.J."/>
        </authorList>
    </citation>
    <scope>NUCLEOTIDE SEQUENCE</scope>
    <source>
        <strain evidence="15">ChiSjej5B23-2810</strain>
    </source>
</reference>
<keyword evidence="5" id="KW-0808">Transferase</keyword>
<proteinExistence type="predicted"/>
<dbReference type="PANTHER" id="PTHR30009:SF24">
    <property type="entry name" value="PTS SYSTEM, IIBC COMPONENT"/>
    <property type="match status" value="1"/>
</dbReference>
<evidence type="ECO:0000256" key="10">
    <source>
        <dbReference type="ARBA" id="ARBA00023136"/>
    </source>
</evidence>
<feature type="transmembrane region" description="Helical" evidence="12">
    <location>
        <begin position="240"/>
        <end position="264"/>
    </location>
</feature>
<evidence type="ECO:0000256" key="4">
    <source>
        <dbReference type="ARBA" id="ARBA00022597"/>
    </source>
</evidence>
<feature type="transmembrane region" description="Helical" evidence="12">
    <location>
        <begin position="209"/>
        <end position="228"/>
    </location>
</feature>
<evidence type="ECO:0000256" key="12">
    <source>
        <dbReference type="SAM" id="Phobius"/>
    </source>
</evidence>
<feature type="transmembrane region" description="Helical" evidence="12">
    <location>
        <begin position="391"/>
        <end position="411"/>
    </location>
</feature>
<dbReference type="InterPro" id="IPR003352">
    <property type="entry name" value="PTS_EIIC"/>
</dbReference>
<feature type="transmembrane region" description="Helical" evidence="12">
    <location>
        <begin position="93"/>
        <end position="112"/>
    </location>
</feature>
<sequence length="518" mass="55676">MKPKERMLCTLERFSTAMLAALGYLPAAGLVLAAGALAASAGLGAVVPALQWPPLALLGHVAYDGMMAIVQNLSVVFCVGIAAFTARRDKHQAGMIALLSYLVFLTAGHTTLQQLGRLAAADPTLGLYGSGQAVVLGIQTVDMGVTGGVLLGFLTGWVYNRTCEKKFRPAPLRIYGGVRWSFLCMTAVSAGLGLASCFVWPPIQQAVDGLTGWIAAAGDAGLFLYGFLERVLIPTGLHHLIYIPFQFSSVGGTLTVGEHVYTGAYAVLMAEYNMGLPFSDSIRWMYTGFTKTFGYFGIVAAFIWCARPEKRRRTAAMLCPLLLTAALASVTEPLDFLFCFLSPVLWLAHGAIAGTFMVLLDVCGVTGFTSGLLSSLAMNLSAGAARTHYPVLYLLAAAEIAVYFMVFTFLIRRFDLRTPGREEEAPTQAPAGREEGFPFKALVAALGGRENILRVDNCLTRLRVWVQDPGRLDEKALHSLAPDGLGCHGKEVQLVFGFDAGELRRQLDDLLEKNALSS</sequence>
<keyword evidence="10 12" id="KW-0472">Membrane</keyword>
<keyword evidence="8" id="KW-0418">Kinase</keyword>
<evidence type="ECO:0000313" key="16">
    <source>
        <dbReference type="Proteomes" id="UP000823906"/>
    </source>
</evidence>
<keyword evidence="7 12" id="KW-0812">Transmembrane</keyword>
<feature type="transmembrane region" description="Helical" evidence="12">
    <location>
        <begin position="315"/>
        <end position="334"/>
    </location>
</feature>
<comment type="subcellular location">
    <subcellularLocation>
        <location evidence="1">Cell membrane</location>
        <topology evidence="1">Multi-pass membrane protein</topology>
    </subcellularLocation>
</comment>
<feature type="transmembrane region" description="Helical" evidence="12">
    <location>
        <begin position="284"/>
        <end position="303"/>
    </location>
</feature>
<dbReference type="AlphaFoldDB" id="A0A9D2T4F3"/>
<dbReference type="InterPro" id="IPR018113">
    <property type="entry name" value="PTrfase_EIIB_Cys"/>
</dbReference>
<evidence type="ECO:0000259" key="14">
    <source>
        <dbReference type="PROSITE" id="PS51103"/>
    </source>
</evidence>
<dbReference type="InterPro" id="IPR050429">
    <property type="entry name" value="PTS_Glucose_EIICBA"/>
</dbReference>
<dbReference type="EMBL" id="DWWN01000006">
    <property type="protein sequence ID" value="HJC44670.1"/>
    <property type="molecule type" value="Genomic_DNA"/>
</dbReference>
<dbReference type="Pfam" id="PF00367">
    <property type="entry name" value="PTS_EIIB"/>
    <property type="match status" value="1"/>
</dbReference>
<evidence type="ECO:0000256" key="5">
    <source>
        <dbReference type="ARBA" id="ARBA00022679"/>
    </source>
</evidence>
<dbReference type="PROSITE" id="PS51098">
    <property type="entry name" value="PTS_EIIB_TYPE_1"/>
    <property type="match status" value="1"/>
</dbReference>
<dbReference type="InterPro" id="IPR001996">
    <property type="entry name" value="PTS_IIB_1"/>
</dbReference>
<keyword evidence="6" id="KW-0598">Phosphotransferase system</keyword>
<feature type="domain" description="PTS EIIB type-1" evidence="13">
    <location>
        <begin position="436"/>
        <end position="517"/>
    </location>
</feature>
<keyword evidence="9 12" id="KW-1133">Transmembrane helix</keyword>
<dbReference type="Proteomes" id="UP000823906">
    <property type="component" value="Unassembled WGS sequence"/>
</dbReference>
<feature type="active site" description="Phosphocysteine intermediate; for EIIB activity" evidence="11">
    <location>
        <position position="458"/>
    </location>
</feature>
<reference evidence="15" key="2">
    <citation type="submission" date="2021-04" db="EMBL/GenBank/DDBJ databases">
        <authorList>
            <person name="Gilroy R."/>
        </authorList>
    </citation>
    <scope>NUCLEOTIDE SEQUENCE</scope>
    <source>
        <strain evidence="15">ChiSjej5B23-2810</strain>
    </source>
</reference>
<keyword evidence="3" id="KW-1003">Cell membrane</keyword>
<evidence type="ECO:0000256" key="6">
    <source>
        <dbReference type="ARBA" id="ARBA00022683"/>
    </source>
</evidence>
<dbReference type="NCBIfam" id="TIGR00826">
    <property type="entry name" value="EIIB_glc"/>
    <property type="match status" value="1"/>
</dbReference>
<feature type="transmembrane region" description="Helical" evidence="12">
    <location>
        <begin position="132"/>
        <end position="159"/>
    </location>
</feature>
<feature type="transmembrane region" description="Helical" evidence="12">
    <location>
        <begin position="180"/>
        <end position="203"/>
    </location>
</feature>
<dbReference type="GO" id="GO:0016301">
    <property type="term" value="F:kinase activity"/>
    <property type="evidence" value="ECO:0007669"/>
    <property type="project" value="UniProtKB-KW"/>
</dbReference>
<evidence type="ECO:0000256" key="1">
    <source>
        <dbReference type="ARBA" id="ARBA00004651"/>
    </source>
</evidence>
<feature type="domain" description="PTS EIIC type-1" evidence="14">
    <location>
        <begin position="5"/>
        <end position="423"/>
    </location>
</feature>
<dbReference type="InterPro" id="IPR013013">
    <property type="entry name" value="PTS_EIIC_1"/>
</dbReference>
<name>A0A9D2T4F3_9FIRM</name>
<evidence type="ECO:0000313" key="15">
    <source>
        <dbReference type="EMBL" id="HJC44670.1"/>
    </source>
</evidence>
<comment type="caution">
    <text evidence="15">The sequence shown here is derived from an EMBL/GenBank/DDBJ whole genome shotgun (WGS) entry which is preliminary data.</text>
</comment>
<evidence type="ECO:0000259" key="13">
    <source>
        <dbReference type="PROSITE" id="PS51098"/>
    </source>
</evidence>
<keyword evidence="4" id="KW-0762">Sugar transport</keyword>
<dbReference type="GO" id="GO:0090563">
    <property type="term" value="F:protein-phosphocysteine-sugar phosphotransferase activity"/>
    <property type="evidence" value="ECO:0007669"/>
    <property type="project" value="TreeGrafter"/>
</dbReference>
<evidence type="ECO:0000256" key="11">
    <source>
        <dbReference type="PROSITE-ProRule" id="PRU00421"/>
    </source>
</evidence>
<dbReference type="PANTHER" id="PTHR30009">
    <property type="entry name" value="CYTOCHROME C-TYPE SYNTHESIS PROTEIN AND PTS TRANSMEMBRANE COMPONENT"/>
    <property type="match status" value="1"/>
</dbReference>
<feature type="transmembrane region" description="Helical" evidence="12">
    <location>
        <begin position="68"/>
        <end position="86"/>
    </location>
</feature>
<dbReference type="Gene3D" id="3.30.1360.60">
    <property type="entry name" value="Glucose permease domain IIB"/>
    <property type="match status" value="1"/>
</dbReference>
<evidence type="ECO:0000256" key="8">
    <source>
        <dbReference type="ARBA" id="ARBA00022777"/>
    </source>
</evidence>
<gene>
    <name evidence="15" type="ORF">H9703_00800</name>
</gene>
<dbReference type="PROSITE" id="PS51103">
    <property type="entry name" value="PTS_EIIC_TYPE_1"/>
    <property type="match status" value="1"/>
</dbReference>
<dbReference type="InterPro" id="IPR036878">
    <property type="entry name" value="Glu_permease_IIB"/>
</dbReference>
<dbReference type="PROSITE" id="PS01035">
    <property type="entry name" value="PTS_EIIB_TYPE_1_CYS"/>
    <property type="match status" value="1"/>
</dbReference>
<evidence type="ECO:0000256" key="2">
    <source>
        <dbReference type="ARBA" id="ARBA00022448"/>
    </source>
</evidence>
<protein>
    <submittedName>
        <fullName evidence="15">PTS transporter subunit EIIC</fullName>
    </submittedName>
</protein>
<evidence type="ECO:0000256" key="3">
    <source>
        <dbReference type="ARBA" id="ARBA00022475"/>
    </source>
</evidence>
<organism evidence="15 16">
    <name type="scientific">Candidatus Faecalibacterium faecigallinarum</name>
    <dbReference type="NCBI Taxonomy" id="2838577"/>
    <lineage>
        <taxon>Bacteria</taxon>
        <taxon>Bacillati</taxon>
        <taxon>Bacillota</taxon>
        <taxon>Clostridia</taxon>
        <taxon>Eubacteriales</taxon>
        <taxon>Oscillospiraceae</taxon>
        <taxon>Faecalibacterium</taxon>
    </lineage>
</organism>
<evidence type="ECO:0000256" key="7">
    <source>
        <dbReference type="ARBA" id="ARBA00022692"/>
    </source>
</evidence>
<dbReference type="Pfam" id="PF02378">
    <property type="entry name" value="PTS_EIIC"/>
    <property type="match status" value="1"/>
</dbReference>
<dbReference type="GO" id="GO:0008982">
    <property type="term" value="F:protein-N(PI)-phosphohistidine-sugar phosphotransferase activity"/>
    <property type="evidence" value="ECO:0007669"/>
    <property type="project" value="InterPro"/>
</dbReference>
<accession>A0A9D2T4F3</accession>
<evidence type="ECO:0000256" key="9">
    <source>
        <dbReference type="ARBA" id="ARBA00022989"/>
    </source>
</evidence>
<dbReference type="SUPFAM" id="SSF55604">
    <property type="entry name" value="Glucose permease domain IIB"/>
    <property type="match status" value="1"/>
</dbReference>